<keyword evidence="4" id="KW-1185">Reference proteome</keyword>
<evidence type="ECO:0000259" key="1">
    <source>
        <dbReference type="Pfam" id="PF01796"/>
    </source>
</evidence>
<dbReference type="Proteomes" id="UP000254978">
    <property type="component" value="Unassembled WGS sequence"/>
</dbReference>
<dbReference type="InterPro" id="IPR016039">
    <property type="entry name" value="Thiolase-like"/>
</dbReference>
<dbReference type="OrthoDB" id="8771453at2"/>
<dbReference type="InterPro" id="IPR002878">
    <property type="entry name" value="ChsH2_C"/>
</dbReference>
<dbReference type="InterPro" id="IPR012340">
    <property type="entry name" value="NA-bd_OB-fold"/>
</dbReference>
<reference evidence="3 4" key="1">
    <citation type="submission" date="2018-06" db="EMBL/GenBank/DDBJ databases">
        <authorList>
            <consortium name="Pathogen Informatics"/>
            <person name="Doyle S."/>
        </authorList>
    </citation>
    <scope>NUCLEOTIDE SEQUENCE [LARGE SCALE GENOMIC DNA]</scope>
    <source>
        <strain evidence="3 4">NCTC10821</strain>
    </source>
</reference>
<name>A0A378TNK0_9MYCO</name>
<dbReference type="PANTHER" id="PTHR34075:SF5">
    <property type="entry name" value="BLR3430 PROTEIN"/>
    <property type="match status" value="1"/>
</dbReference>
<feature type="domain" description="ChsH2 C-terminal OB-fold" evidence="1">
    <location>
        <begin position="379"/>
        <end position="437"/>
    </location>
</feature>
<feature type="domain" description="ChsH2 rubredoxin-like zinc ribbon" evidence="2">
    <location>
        <begin position="345"/>
        <end position="369"/>
    </location>
</feature>
<gene>
    <name evidence="3" type="ORF">NCTC10821_05708</name>
</gene>
<dbReference type="InterPro" id="IPR022002">
    <property type="entry name" value="ChsH2_Znr"/>
</dbReference>
<dbReference type="Pfam" id="PF01796">
    <property type="entry name" value="OB_ChsH2_C"/>
    <property type="match status" value="1"/>
</dbReference>
<dbReference type="Pfam" id="PF12172">
    <property type="entry name" value="zf-ChsH2"/>
    <property type="match status" value="1"/>
</dbReference>
<dbReference type="EMBL" id="UGQT01000001">
    <property type="protein sequence ID" value="STZ62144.1"/>
    <property type="molecule type" value="Genomic_DNA"/>
</dbReference>
<dbReference type="Gene3D" id="3.40.47.10">
    <property type="match status" value="1"/>
</dbReference>
<dbReference type="RefSeq" id="WP_115280906.1">
    <property type="nucleotide sequence ID" value="NZ_AP022600.1"/>
</dbReference>
<dbReference type="InterPro" id="IPR052513">
    <property type="entry name" value="Thioester_dehydratase-like"/>
</dbReference>
<dbReference type="SUPFAM" id="SSF53901">
    <property type="entry name" value="Thiolase-like"/>
    <property type="match status" value="1"/>
</dbReference>
<evidence type="ECO:0000313" key="4">
    <source>
        <dbReference type="Proteomes" id="UP000254978"/>
    </source>
</evidence>
<sequence>MTFPNRITGYAYYVPANVLSRATVAAALGAAGGGRGARAVASYDEDPITMAVAALRKLPAPQRQGPLYFATSSPPFFDKSNATVVHAATGSDDWRMTADFGGLRGGFAALVTAAATGGVAAIGDQRSGRAGSADEVDGGDGAAAFAFAPDGDAVAEIIGTASVSLELMDLWRVPGAPFGQTAEERFSQHVLGEAVLQAVAEVGKASGFTDTPTETVVAAPSRRFSGATAASVGATGGGDTQNGHRDAVGFCGAADVGLLLARALDAASTGDVILVLHVGGGVDAMLVRALVDGPGSASLAGRREISYPSYLTWRGLLEREPTRRPERPGAAAAPAHRNVDWKFGLTGSRCRACGKVYLPAHRVCGACGSVDDTEAYSVADRRGTVVSLSTDAVSDSPAPPALAAVVDFDGGGRIMMEVADATADDLTLGSPVEMTFRRTYAVRGTPNYFWKARPAAGGEETAS</sequence>
<protein>
    <submittedName>
        <fullName evidence="3">Putative nucleic-acid-binding protein containing a Zn-ribbon</fullName>
    </submittedName>
</protein>
<evidence type="ECO:0000313" key="3">
    <source>
        <dbReference type="EMBL" id="STZ62144.1"/>
    </source>
</evidence>
<dbReference type="GO" id="GO:0016746">
    <property type="term" value="F:acyltransferase activity"/>
    <property type="evidence" value="ECO:0007669"/>
    <property type="project" value="InterPro"/>
</dbReference>
<dbReference type="PANTHER" id="PTHR34075">
    <property type="entry name" value="BLR3430 PROTEIN"/>
    <property type="match status" value="1"/>
</dbReference>
<dbReference type="SUPFAM" id="SSF50249">
    <property type="entry name" value="Nucleic acid-binding proteins"/>
    <property type="match status" value="1"/>
</dbReference>
<dbReference type="AlphaFoldDB" id="A0A378TNK0"/>
<organism evidence="3 4">
    <name type="scientific">Mycolicibacterium tokaiense</name>
    <dbReference type="NCBI Taxonomy" id="39695"/>
    <lineage>
        <taxon>Bacteria</taxon>
        <taxon>Bacillati</taxon>
        <taxon>Actinomycetota</taxon>
        <taxon>Actinomycetes</taxon>
        <taxon>Mycobacteriales</taxon>
        <taxon>Mycobacteriaceae</taxon>
        <taxon>Mycolicibacterium</taxon>
    </lineage>
</organism>
<evidence type="ECO:0000259" key="2">
    <source>
        <dbReference type="Pfam" id="PF12172"/>
    </source>
</evidence>
<dbReference type="Gene3D" id="6.10.30.10">
    <property type="match status" value="1"/>
</dbReference>
<accession>A0A378TNK0</accession>
<proteinExistence type="predicted"/>